<dbReference type="PANTHER" id="PTHR42770:SF18">
    <property type="entry name" value="ARGININE_AGMATINE ANTIPORTER"/>
    <property type="match status" value="1"/>
</dbReference>
<sequence>MGKDIRLKKEMGLFTATTLVAGNMIGSGIFMLPATLALAAGPGSTLLAWALTGIGSIFLALSFANLGSKIPKTGGPYEYSKMAFGNFMGFMNAWLYWNASWIGNAAIITSIGSYTARLIPAIGNNGFYAFLYTSTILWVFTILNIKGVKEASLFQACITVFKLALFVLFVIVAGYYFNPHFLKPMFPAGKGISTLPLAAASTLWAFTGFETATVTAEEIKNPERNIKLSTIFGISIAVVTYMAISFCAMGAMPQMSLAKSNAPLVEILEQFLGTGVSKLLLIACIISVFGTIIGWLLTTARMSYAAGVDKVFPEAFSKLHPKYRTPYVSLIINSILTNILLLMNYSNSLISAFNFMILLATLAYLPVYASTSAAEILLLVKGDESFNVWKFIKGSTAPLLGFAYAVWAIYGSGPITVMYGFLLMLFGVPFYIYMKIKNESKQGITINEKNTVTMK</sequence>
<keyword evidence="5 6" id="KW-0472">Membrane</keyword>
<dbReference type="PANTHER" id="PTHR42770">
    <property type="entry name" value="AMINO ACID TRANSPORTER-RELATED"/>
    <property type="match status" value="1"/>
</dbReference>
<feature type="transmembrane region" description="Helical" evidence="6">
    <location>
        <begin position="352"/>
        <end position="379"/>
    </location>
</feature>
<dbReference type="EMBL" id="LZFO01000026">
    <property type="protein sequence ID" value="OFI05470.1"/>
    <property type="molecule type" value="Genomic_DNA"/>
</dbReference>
<dbReference type="STRING" id="1121290.CLAOCE_16990"/>
<dbReference type="PATRIC" id="fig|1121290.3.peg.1690"/>
<dbReference type="OrthoDB" id="178667at2"/>
<evidence type="ECO:0000256" key="1">
    <source>
        <dbReference type="ARBA" id="ARBA00004651"/>
    </source>
</evidence>
<feature type="transmembrane region" description="Helical" evidence="6">
    <location>
        <begin position="12"/>
        <end position="40"/>
    </location>
</feature>
<feature type="transmembrane region" description="Helical" evidence="6">
    <location>
        <begin position="87"/>
        <end position="114"/>
    </location>
</feature>
<feature type="transmembrane region" description="Helical" evidence="6">
    <location>
        <begin position="228"/>
        <end position="251"/>
    </location>
</feature>
<proteinExistence type="predicted"/>
<evidence type="ECO:0000256" key="3">
    <source>
        <dbReference type="ARBA" id="ARBA00022692"/>
    </source>
</evidence>
<dbReference type="GO" id="GO:0022857">
    <property type="term" value="F:transmembrane transporter activity"/>
    <property type="evidence" value="ECO:0007669"/>
    <property type="project" value="InterPro"/>
</dbReference>
<feature type="transmembrane region" description="Helical" evidence="6">
    <location>
        <begin position="126"/>
        <end position="145"/>
    </location>
</feature>
<reference evidence="7 8" key="1">
    <citation type="submission" date="2016-06" db="EMBL/GenBank/DDBJ databases">
        <title>Genome sequence of Clostridium acetireducens DSM 10703.</title>
        <authorList>
            <person name="Poehlein A."/>
            <person name="Fluechter S."/>
            <person name="Duerre P."/>
            <person name="Daniel R."/>
        </authorList>
    </citation>
    <scope>NUCLEOTIDE SEQUENCE [LARGE SCALE GENOMIC DNA]</scope>
    <source>
        <strain evidence="7 8">DSM 10703</strain>
    </source>
</reference>
<dbReference type="PIRSF" id="PIRSF006060">
    <property type="entry name" value="AA_transporter"/>
    <property type="match status" value="1"/>
</dbReference>
<accession>A0A1E8EXE9</accession>
<dbReference type="Gene3D" id="1.20.1740.10">
    <property type="entry name" value="Amino acid/polyamine transporter I"/>
    <property type="match status" value="1"/>
</dbReference>
<feature type="transmembrane region" description="Helical" evidence="6">
    <location>
        <begin position="391"/>
        <end position="410"/>
    </location>
</feature>
<comment type="subcellular location">
    <subcellularLocation>
        <location evidence="1">Cell membrane</location>
        <topology evidence="1">Multi-pass membrane protein</topology>
    </subcellularLocation>
</comment>
<dbReference type="Proteomes" id="UP000175744">
    <property type="component" value="Unassembled WGS sequence"/>
</dbReference>
<evidence type="ECO:0000313" key="7">
    <source>
        <dbReference type="EMBL" id="OFI05470.1"/>
    </source>
</evidence>
<feature type="transmembrane region" description="Helical" evidence="6">
    <location>
        <begin position="197"/>
        <end position="216"/>
    </location>
</feature>
<dbReference type="InterPro" id="IPR002293">
    <property type="entry name" value="AA/rel_permease1"/>
</dbReference>
<dbReference type="GO" id="GO:0005886">
    <property type="term" value="C:plasma membrane"/>
    <property type="evidence" value="ECO:0007669"/>
    <property type="project" value="UniProtKB-SubCell"/>
</dbReference>
<dbReference type="InterPro" id="IPR050367">
    <property type="entry name" value="APC_superfamily"/>
</dbReference>
<feature type="transmembrane region" description="Helical" evidence="6">
    <location>
        <begin position="157"/>
        <end position="177"/>
    </location>
</feature>
<dbReference type="RefSeq" id="WP_070110668.1">
    <property type="nucleotide sequence ID" value="NZ_LZFO01000026.1"/>
</dbReference>
<dbReference type="AlphaFoldDB" id="A0A1E8EXE9"/>
<organism evidence="7 8">
    <name type="scientific">Clostridium acetireducens DSM 10703</name>
    <dbReference type="NCBI Taxonomy" id="1121290"/>
    <lineage>
        <taxon>Bacteria</taxon>
        <taxon>Bacillati</taxon>
        <taxon>Bacillota</taxon>
        <taxon>Clostridia</taxon>
        <taxon>Eubacteriales</taxon>
        <taxon>Clostridiaceae</taxon>
        <taxon>Clostridium</taxon>
    </lineage>
</organism>
<evidence type="ECO:0000256" key="6">
    <source>
        <dbReference type="SAM" id="Phobius"/>
    </source>
</evidence>
<keyword evidence="4 6" id="KW-1133">Transmembrane helix</keyword>
<keyword evidence="2" id="KW-1003">Cell membrane</keyword>
<feature type="transmembrane region" description="Helical" evidence="6">
    <location>
        <begin position="416"/>
        <end position="434"/>
    </location>
</feature>
<dbReference type="Pfam" id="PF13520">
    <property type="entry name" value="AA_permease_2"/>
    <property type="match status" value="1"/>
</dbReference>
<protein>
    <submittedName>
        <fullName evidence="7">Arginine/agmatine antiporter</fullName>
    </submittedName>
</protein>
<name>A0A1E8EXE9_9CLOT</name>
<evidence type="ECO:0000313" key="8">
    <source>
        <dbReference type="Proteomes" id="UP000175744"/>
    </source>
</evidence>
<keyword evidence="8" id="KW-1185">Reference proteome</keyword>
<evidence type="ECO:0000256" key="4">
    <source>
        <dbReference type="ARBA" id="ARBA00022989"/>
    </source>
</evidence>
<feature type="transmembrane region" description="Helical" evidence="6">
    <location>
        <begin position="271"/>
        <end position="297"/>
    </location>
</feature>
<evidence type="ECO:0000256" key="2">
    <source>
        <dbReference type="ARBA" id="ARBA00022475"/>
    </source>
</evidence>
<feature type="transmembrane region" description="Helical" evidence="6">
    <location>
        <begin position="327"/>
        <end position="346"/>
    </location>
</feature>
<evidence type="ECO:0000256" key="5">
    <source>
        <dbReference type="ARBA" id="ARBA00023136"/>
    </source>
</evidence>
<gene>
    <name evidence="7" type="primary">adiC</name>
    <name evidence="7" type="ORF">CLOACE_16990</name>
</gene>
<feature type="transmembrane region" description="Helical" evidence="6">
    <location>
        <begin position="46"/>
        <end position="66"/>
    </location>
</feature>
<keyword evidence="3 6" id="KW-0812">Transmembrane</keyword>
<comment type="caution">
    <text evidence="7">The sequence shown here is derived from an EMBL/GenBank/DDBJ whole genome shotgun (WGS) entry which is preliminary data.</text>
</comment>